<dbReference type="Pfam" id="PF07872">
    <property type="entry name" value="DUF1659"/>
    <property type="match status" value="1"/>
</dbReference>
<accession>A0A371IZE3</accession>
<comment type="caution">
    <text evidence="2">The sequence shown here is derived from an EMBL/GenBank/DDBJ whole genome shotgun (WGS) entry which is preliminary data.</text>
</comment>
<dbReference type="RefSeq" id="WP_094369478.1">
    <property type="nucleotide sequence ID" value="NZ_NOJY02000045.1"/>
</dbReference>
<reference evidence="2 3" key="1">
    <citation type="journal article" date="2017" name="Genome Announc.">
        <title>Draft Genome Sequence of Romboutsia weinsteinii sp. nov. Strain CCRI-19649(T) Isolated from Surface Water.</title>
        <authorList>
            <person name="Maheux A.F."/>
            <person name="Boudreau D.K."/>
            <person name="Berube E."/>
            <person name="Boissinot M."/>
            <person name="Cantin P."/>
            <person name="Raymond F."/>
            <person name="Corbeil J."/>
            <person name="Omar R.F."/>
            <person name="Bergeron M.G."/>
        </authorList>
    </citation>
    <scope>NUCLEOTIDE SEQUENCE [LARGE SCALE GENOMIC DNA]</scope>
    <source>
        <strain evidence="2 3">CCRI-19649</strain>
    </source>
</reference>
<sequence>MAVVEIKELSSLKIRLDLGMIDGKTKTRSKSYSYLKHNAPAQDTYDVGEAIMSLQEHTVMNIIKQDNTILGA</sequence>
<gene>
    <name evidence="2" type="ORF">CHL78_016185</name>
</gene>
<dbReference type="Proteomes" id="UP000215694">
    <property type="component" value="Unassembled WGS sequence"/>
</dbReference>
<organism evidence="2 3">
    <name type="scientific">Romboutsia weinsteinii</name>
    <dbReference type="NCBI Taxonomy" id="2020949"/>
    <lineage>
        <taxon>Bacteria</taxon>
        <taxon>Bacillati</taxon>
        <taxon>Bacillota</taxon>
        <taxon>Clostridia</taxon>
        <taxon>Peptostreptococcales</taxon>
        <taxon>Peptostreptococcaceae</taxon>
        <taxon>Romboutsia</taxon>
    </lineage>
</organism>
<dbReference type="InterPro" id="IPR012454">
    <property type="entry name" value="DUF1659"/>
</dbReference>
<dbReference type="AlphaFoldDB" id="A0A371IZE3"/>
<dbReference type="OrthoDB" id="1753205at2"/>
<keyword evidence="3" id="KW-1185">Reference proteome</keyword>
<evidence type="ECO:0000259" key="1">
    <source>
        <dbReference type="Pfam" id="PF07872"/>
    </source>
</evidence>
<evidence type="ECO:0000313" key="2">
    <source>
        <dbReference type="EMBL" id="RDY25834.1"/>
    </source>
</evidence>
<feature type="domain" description="DUF1659" evidence="1">
    <location>
        <begin position="2"/>
        <end position="70"/>
    </location>
</feature>
<proteinExistence type="predicted"/>
<protein>
    <submittedName>
        <fullName evidence="2">DUF1659 domain-containing protein</fullName>
    </submittedName>
</protein>
<dbReference type="EMBL" id="NOJY02000045">
    <property type="protein sequence ID" value="RDY25834.1"/>
    <property type="molecule type" value="Genomic_DNA"/>
</dbReference>
<name>A0A371IZE3_9FIRM</name>
<evidence type="ECO:0000313" key="3">
    <source>
        <dbReference type="Proteomes" id="UP000215694"/>
    </source>
</evidence>